<keyword evidence="5" id="KW-0788">Thiol protease</keyword>
<dbReference type="GO" id="GO:0016920">
    <property type="term" value="F:pyroglutamyl-peptidase activity"/>
    <property type="evidence" value="ECO:0007669"/>
    <property type="project" value="InterPro"/>
</dbReference>
<dbReference type="InterPro" id="IPR016125">
    <property type="entry name" value="Peptidase_C15-like"/>
</dbReference>
<comment type="similarity">
    <text evidence="1">Belongs to the peptidase C15 family.</text>
</comment>
<dbReference type="Proteomes" id="UP000054408">
    <property type="component" value="Unassembled WGS sequence"/>
</dbReference>
<dbReference type="SUPFAM" id="SSF53182">
    <property type="entry name" value="Pyrrolidone carboxyl peptidase (pyroglutamate aminopeptidase)"/>
    <property type="match status" value="1"/>
</dbReference>
<evidence type="ECO:0000313" key="7">
    <source>
        <dbReference type="Proteomes" id="UP000054408"/>
    </source>
</evidence>
<dbReference type="OMA" id="CAYNIAD"/>
<evidence type="ECO:0000256" key="4">
    <source>
        <dbReference type="ARBA" id="ARBA00022801"/>
    </source>
</evidence>
<evidence type="ECO:0000256" key="1">
    <source>
        <dbReference type="ARBA" id="ARBA00006641"/>
    </source>
</evidence>
<evidence type="ECO:0000256" key="5">
    <source>
        <dbReference type="ARBA" id="ARBA00022807"/>
    </source>
</evidence>
<dbReference type="PIRSF" id="PIRSF015592">
    <property type="entry name" value="Prld-crbxl_pptds"/>
    <property type="match status" value="1"/>
</dbReference>
<keyword evidence="7" id="KW-1185">Reference proteome</keyword>
<dbReference type="EMBL" id="GL349440">
    <property type="protein sequence ID" value="KNC56029.1"/>
    <property type="molecule type" value="Genomic_DNA"/>
</dbReference>
<dbReference type="eggNOG" id="KOG4755">
    <property type="taxonomic scope" value="Eukaryota"/>
</dbReference>
<dbReference type="InterPro" id="IPR000816">
    <property type="entry name" value="Peptidase_C15"/>
</dbReference>
<dbReference type="PANTHER" id="PTHR23402">
    <property type="entry name" value="PROTEASE FAMILY C15 PYROGLUTAMYL-PEPTIDASE I-RELATED"/>
    <property type="match status" value="1"/>
</dbReference>
<reference evidence="6 7" key="1">
    <citation type="submission" date="2010-05" db="EMBL/GenBank/DDBJ databases">
        <title>The Genome Sequence of Thecamonas trahens ATCC 50062.</title>
        <authorList>
            <consortium name="The Broad Institute Genome Sequencing Platform"/>
            <person name="Russ C."/>
            <person name="Cuomo C."/>
            <person name="Shea T."/>
            <person name="Young S.K."/>
            <person name="Zeng Q."/>
            <person name="Koehrsen M."/>
            <person name="Haas B."/>
            <person name="Borodovsky M."/>
            <person name="Guigo R."/>
            <person name="Alvarado L."/>
            <person name="Berlin A."/>
            <person name="Bochicchio J."/>
            <person name="Borenstein D."/>
            <person name="Chapman S."/>
            <person name="Chen Z."/>
            <person name="Freedman E."/>
            <person name="Gellesch M."/>
            <person name="Goldberg J."/>
            <person name="Griggs A."/>
            <person name="Gujja S."/>
            <person name="Heilman E."/>
            <person name="Heiman D."/>
            <person name="Hepburn T."/>
            <person name="Howarth C."/>
            <person name="Jen D."/>
            <person name="Larson L."/>
            <person name="Mehta T."/>
            <person name="Park D."/>
            <person name="Pearson M."/>
            <person name="Roberts A."/>
            <person name="Saif S."/>
            <person name="Shenoy N."/>
            <person name="Sisk P."/>
            <person name="Stolte C."/>
            <person name="Sykes S."/>
            <person name="Thomson T."/>
            <person name="Walk T."/>
            <person name="White J."/>
            <person name="Yandava C."/>
            <person name="Burger G."/>
            <person name="Gray M.W."/>
            <person name="Holland P.W.H."/>
            <person name="King N."/>
            <person name="Lang F.B.F."/>
            <person name="Roger A.J."/>
            <person name="Ruiz-Trillo I."/>
            <person name="Lander E."/>
            <person name="Nusbaum C."/>
        </authorList>
    </citation>
    <scope>NUCLEOTIDE SEQUENCE [LARGE SCALE GENOMIC DNA]</scope>
    <source>
        <strain evidence="6 7">ATCC 50062</strain>
    </source>
</reference>
<dbReference type="OrthoDB" id="407146at2759"/>
<gene>
    <name evidence="6" type="ORF">AMSG_02041</name>
</gene>
<evidence type="ECO:0000256" key="2">
    <source>
        <dbReference type="ARBA" id="ARBA00022490"/>
    </source>
</evidence>
<dbReference type="Gene3D" id="3.40.630.20">
    <property type="entry name" value="Peptidase C15, pyroglutamyl peptidase I-like"/>
    <property type="match status" value="1"/>
</dbReference>
<dbReference type="GeneID" id="25561752"/>
<keyword evidence="4" id="KW-0378">Hydrolase</keyword>
<accession>A0A0L0DUL7</accession>
<protein>
    <submittedName>
        <fullName evidence="6">Pyrrolidone-carboxylate peptidase</fullName>
    </submittedName>
</protein>
<organism evidence="6 7">
    <name type="scientific">Thecamonas trahens ATCC 50062</name>
    <dbReference type="NCBI Taxonomy" id="461836"/>
    <lineage>
        <taxon>Eukaryota</taxon>
        <taxon>Apusozoa</taxon>
        <taxon>Apusomonadida</taxon>
        <taxon>Apusomonadidae</taxon>
        <taxon>Thecamonas</taxon>
    </lineage>
</organism>
<dbReference type="PANTHER" id="PTHR23402:SF1">
    <property type="entry name" value="PYROGLUTAMYL-PEPTIDASE I"/>
    <property type="match status" value="1"/>
</dbReference>
<dbReference type="AlphaFoldDB" id="A0A0L0DUL7"/>
<keyword evidence="3" id="KW-0645">Protease</keyword>
<proteinExistence type="inferred from homology"/>
<evidence type="ECO:0000313" key="6">
    <source>
        <dbReference type="EMBL" id="KNC56029.1"/>
    </source>
</evidence>
<dbReference type="GO" id="GO:0006508">
    <property type="term" value="P:proteolysis"/>
    <property type="evidence" value="ECO:0007669"/>
    <property type="project" value="UniProtKB-KW"/>
</dbReference>
<sequence>MADDTPHKVVHVTGFGPFPGVPVNPTTSLAASLASHPDVASSSVVRTAIGGASDAIAALAAAHALVPGSDAAGDSAGEAEAAGAIETGTEVARRTTLLLHLGVAASATGVRLEQRAYNEASFRVPDQDGAQLSDEPIDEVMPTESWLETLLPLERIAALMSDAHPDVPIEVSTDAGRYLCNYLYYKSLRLAHGSSNLHSLFVHIPPLSVIAFEAQAEFLAALVDALVDAMP</sequence>
<dbReference type="Pfam" id="PF01470">
    <property type="entry name" value="Peptidase_C15"/>
    <property type="match status" value="1"/>
</dbReference>
<keyword evidence="2" id="KW-0963">Cytoplasm</keyword>
<dbReference type="RefSeq" id="XP_013761073.1">
    <property type="nucleotide sequence ID" value="XM_013905619.1"/>
</dbReference>
<dbReference type="InterPro" id="IPR036440">
    <property type="entry name" value="Peptidase_C15-like_sf"/>
</dbReference>
<evidence type="ECO:0000256" key="3">
    <source>
        <dbReference type="ARBA" id="ARBA00022670"/>
    </source>
</evidence>
<name>A0A0L0DUL7_THETB</name>
<dbReference type="GO" id="GO:0005829">
    <property type="term" value="C:cytosol"/>
    <property type="evidence" value="ECO:0007669"/>
    <property type="project" value="InterPro"/>
</dbReference>